<dbReference type="AlphaFoldDB" id="A0A942A5C0"/>
<dbReference type="EMBL" id="JAANXD010000070">
    <property type="protein sequence ID" value="MBS1258587.1"/>
    <property type="molecule type" value="Genomic_DNA"/>
</dbReference>
<gene>
    <name evidence="1" type="ORF">MAG551_01646</name>
</gene>
<evidence type="ECO:0000313" key="2">
    <source>
        <dbReference type="Proteomes" id="UP000722750"/>
    </source>
</evidence>
<accession>A0A942A5C0</accession>
<proteinExistence type="predicted"/>
<evidence type="ECO:0000313" key="1">
    <source>
        <dbReference type="EMBL" id="MBS1258587.1"/>
    </source>
</evidence>
<dbReference type="Proteomes" id="UP000722750">
    <property type="component" value="Unassembled WGS sequence"/>
</dbReference>
<organism evidence="1 2">
    <name type="scientific">Candidatus Scalindua arabica</name>
    <dbReference type="NCBI Taxonomy" id="1127984"/>
    <lineage>
        <taxon>Bacteria</taxon>
        <taxon>Pseudomonadati</taxon>
        <taxon>Planctomycetota</taxon>
        <taxon>Candidatus Brocadiia</taxon>
        <taxon>Candidatus Brocadiales</taxon>
        <taxon>Candidatus Scalinduaceae</taxon>
        <taxon>Candidatus Scalindua</taxon>
    </lineage>
</organism>
<comment type="caution">
    <text evidence="1">The sequence shown here is derived from an EMBL/GenBank/DDBJ whole genome shotgun (WGS) entry which is preliminary data.</text>
</comment>
<name>A0A942A5C0_9BACT</name>
<protein>
    <submittedName>
        <fullName evidence="1">Uncharacterized protein</fullName>
    </submittedName>
</protein>
<sequence>MEKYRFVDTKDKDLADLNRYMEKIENPPSSPPTKPIGKSFITDTGIKAMTIAGVLAMSNLVNMFESDHVKFRNPTFSEANLEDYNRNIEKPFNDYINTLSELTSHKVNMTRDEVVNRLTSFKFLNQGWDGYGAIPLEAKSTANAIRFIYFLNDRIVEGINDVYPTPNGTVSFVWKNENNERLSLEIGNNTLSYYVKLSSQEPVFFNNIEINANEANTISDTIEAI</sequence>
<reference evidence="1" key="1">
    <citation type="journal article" date="2021" name="ISME J.">
        <title>Fine-scale metabolic discontinuity in a stratified prokaryote microbiome of a Red Sea deep halocline.</title>
        <authorList>
            <person name="Michoud G."/>
            <person name="Ngugi D.K."/>
            <person name="Barozzi A."/>
            <person name="Merlino G."/>
            <person name="Calleja M.L."/>
            <person name="Delgado-Huertas A."/>
            <person name="Moran X.A.G."/>
            <person name="Daffonchio D."/>
        </authorList>
    </citation>
    <scope>NUCLEOTIDE SEQUENCE</scope>
    <source>
        <strain evidence="1">SuakinDeep_MAG55_1</strain>
    </source>
</reference>